<dbReference type="InterPro" id="IPR011050">
    <property type="entry name" value="Pectin_lyase_fold/virulence"/>
</dbReference>
<dbReference type="AlphaFoldDB" id="R9PIM0"/>
<evidence type="ECO:0000313" key="5">
    <source>
        <dbReference type="Proteomes" id="UP000014461"/>
    </source>
</evidence>
<evidence type="ECO:0000256" key="1">
    <source>
        <dbReference type="ARBA" id="ARBA00022670"/>
    </source>
</evidence>
<organism evidence="4 5">
    <name type="scientific">Agarivorans albus MKT 106</name>
    <dbReference type="NCBI Taxonomy" id="1331007"/>
    <lineage>
        <taxon>Bacteria</taxon>
        <taxon>Pseudomonadati</taxon>
        <taxon>Pseudomonadota</taxon>
        <taxon>Gammaproteobacteria</taxon>
        <taxon>Alteromonadales</taxon>
        <taxon>Alteromonadaceae</taxon>
        <taxon>Agarivorans</taxon>
    </lineage>
</organism>
<dbReference type="NCBIfam" id="NF041518">
    <property type="entry name" value="choice_anch_Q"/>
    <property type="match status" value="1"/>
</dbReference>
<accession>R9PIM0</accession>
<dbReference type="STRING" id="1331007.AALB_1309"/>
<keyword evidence="3" id="KW-0720">Serine protease</keyword>
<evidence type="ECO:0000313" key="4">
    <source>
        <dbReference type="EMBL" id="GAD01229.1"/>
    </source>
</evidence>
<keyword evidence="5" id="KW-1185">Reference proteome</keyword>
<dbReference type="InterPro" id="IPR023828">
    <property type="entry name" value="Peptidase_S8_Ser-AS"/>
</dbReference>
<keyword evidence="2" id="KW-0378">Hydrolase</keyword>
<dbReference type="SUPFAM" id="SSF51126">
    <property type="entry name" value="Pectin lyase-like"/>
    <property type="match status" value="1"/>
</dbReference>
<dbReference type="RefSeq" id="WP_016400997.1">
    <property type="nucleotide sequence ID" value="NZ_BARX01000006.1"/>
</dbReference>
<evidence type="ECO:0000256" key="2">
    <source>
        <dbReference type="ARBA" id="ARBA00022801"/>
    </source>
</evidence>
<keyword evidence="1" id="KW-0645">Protease</keyword>
<evidence type="ECO:0008006" key="6">
    <source>
        <dbReference type="Google" id="ProtNLM"/>
    </source>
</evidence>
<dbReference type="PROSITE" id="PS00138">
    <property type="entry name" value="SUBTILASE_SER"/>
    <property type="match status" value="1"/>
</dbReference>
<name>R9PIM0_AGAAL</name>
<dbReference type="GO" id="GO:0008236">
    <property type="term" value="F:serine-type peptidase activity"/>
    <property type="evidence" value="ECO:0007669"/>
    <property type="project" value="UniProtKB-KW"/>
</dbReference>
<dbReference type="OrthoDB" id="6277512at2"/>
<dbReference type="EMBL" id="BARX01000006">
    <property type="protein sequence ID" value="GAD01229.1"/>
    <property type="molecule type" value="Genomic_DNA"/>
</dbReference>
<reference evidence="4" key="1">
    <citation type="journal article" date="2013" name="Genome Announc.">
        <title>Draft Genome Sequence of Agarivorans albus Strain MKT 106T, an Agarolytic Marine Bacterium.</title>
        <authorList>
            <person name="Yasuike M."/>
            <person name="Nakamura Y."/>
            <person name="Kai W."/>
            <person name="Fujiwara A."/>
            <person name="Fukui Y."/>
            <person name="Satomi M."/>
            <person name="Sano M."/>
        </authorList>
    </citation>
    <scope>NUCLEOTIDE SEQUENCE [LARGE SCALE GENOMIC DNA]</scope>
</reference>
<dbReference type="Proteomes" id="UP000014461">
    <property type="component" value="Unassembled WGS sequence"/>
</dbReference>
<protein>
    <recommendedName>
        <fullName evidence="6">Right handed beta helix domain-containing protein</fullName>
    </recommendedName>
</protein>
<dbReference type="InterPro" id="IPR059226">
    <property type="entry name" value="Choice_anch_Q_dom"/>
</dbReference>
<comment type="caution">
    <text evidence="4">The sequence shown here is derived from an EMBL/GenBank/DDBJ whole genome shotgun (WGS) entry which is preliminary data.</text>
</comment>
<dbReference type="GO" id="GO:0006508">
    <property type="term" value="P:proteolysis"/>
    <property type="evidence" value="ECO:0007669"/>
    <property type="project" value="UniProtKB-KW"/>
</dbReference>
<gene>
    <name evidence="4" type="ORF">AALB_1309</name>
</gene>
<proteinExistence type="predicted"/>
<sequence>MFSSHSSFKFSLISSLILLTTACGGGGGGGSGTSISTPKVSADLLMEKYDGSTKSASLTSDDIYPTLQYLFEGDIDALSLSARKMQSLQANGARSKEVGARASETQSCAYGGSQTISENLNQETGVGKLQVSYNNCDDGSGVLSGRVVTDYHKWDLSSYEPVNFDIYYEELRYQIGAEFTLLNGMVKVTGANTCEELVNSNMLLETDKISILDKDLKVTTQSCIDEYNQQLISGRIYFSDKGYLDLVTPEPIVLDFEDNLLSGGLTITSEHSEIVLNANNSYVQVSVDSNRDGAFELETNVPSWYLNDQSYSDIADDDDDGIPNSWESVNGLDPQISNEGTDSDLDGFTDYYEFLANSDPNSNYSFPLFYLSMSVDTYQMYVGAPTEVNVYLAGNIEPGLLSAMSDISISIPLPSPHTWSVNSSPYGCTIEDGTTATQVLICPHVDLSNFPNHYRDDLFVSLTLTANQANTIVAQAQIDIDFPFDQHGFGFELYPKRSDLAFWTSDIYSGYVLDTLEDGFSHSILLNQDTREYMSIDKANVLGTLVDNQIGVTITSVTTEYSSARCSVNASGFSCYDVDSWDPINVQFSKPTEQGKVEFNLEVNTVYPHNVVQTTAATMDFSFGQDMSVLQAIVDQAPDSEVLVEPGIYLGNLSINKPMALTANGNVELWLQSPIIDYSAFPAIRSSEYLSLDGFDVYLDQENIEFESGALRNNKFYFDEHSGEIVYTRGDLLFLSNKVLNSSGGGQYYNLGLIRSNRDTVIDNNLFSFALDSHVALWRGNGANSNNAIIRNNTIVNVPSIVDYASDTPVIFKNNLVVSYTGPLYNDEYFLRYVSDENNILPNRYSEYANANNIFTDTPGIDPEDSYRLLPDSIAIDNGLDLSDSITTDLDGNARPSGSAFDIGAYEYQH</sequence>
<evidence type="ECO:0000256" key="3">
    <source>
        <dbReference type="ARBA" id="ARBA00022825"/>
    </source>
</evidence>